<keyword evidence="3 6" id="KW-0560">Oxidoreductase</keyword>
<dbReference type="InterPro" id="IPR004294">
    <property type="entry name" value="Carotenoid_Oase"/>
</dbReference>
<gene>
    <name evidence="6" type="ORF">ZOSMA_80G00490</name>
</gene>
<accession>A0A0K9NMH2</accession>
<proteinExistence type="inferred from homology"/>
<comment type="similarity">
    <text evidence="1">Belongs to the carotenoid oxygenase family.</text>
</comment>
<evidence type="ECO:0000313" key="7">
    <source>
        <dbReference type="Proteomes" id="UP000036987"/>
    </source>
</evidence>
<evidence type="ECO:0000256" key="5">
    <source>
        <dbReference type="PIRSR" id="PIRSR604294-1"/>
    </source>
</evidence>
<dbReference type="GO" id="GO:0016121">
    <property type="term" value="P:carotene catabolic process"/>
    <property type="evidence" value="ECO:0000318"/>
    <property type="project" value="GO_Central"/>
</dbReference>
<feature type="binding site" evidence="5">
    <location>
        <position position="365"/>
    </location>
    <ligand>
        <name>Fe cation</name>
        <dbReference type="ChEBI" id="CHEBI:24875"/>
        <note>catalytic</note>
    </ligand>
</feature>
<reference evidence="7" key="1">
    <citation type="journal article" date="2016" name="Nature">
        <title>The genome of the seagrass Zostera marina reveals angiosperm adaptation to the sea.</title>
        <authorList>
            <person name="Olsen J.L."/>
            <person name="Rouze P."/>
            <person name="Verhelst B."/>
            <person name="Lin Y.-C."/>
            <person name="Bayer T."/>
            <person name="Collen J."/>
            <person name="Dattolo E."/>
            <person name="De Paoli E."/>
            <person name="Dittami S."/>
            <person name="Maumus F."/>
            <person name="Michel G."/>
            <person name="Kersting A."/>
            <person name="Lauritano C."/>
            <person name="Lohaus R."/>
            <person name="Toepel M."/>
            <person name="Tonon T."/>
            <person name="Vanneste K."/>
            <person name="Amirebrahimi M."/>
            <person name="Brakel J."/>
            <person name="Bostroem C."/>
            <person name="Chovatia M."/>
            <person name="Grimwood J."/>
            <person name="Jenkins J.W."/>
            <person name="Jueterbock A."/>
            <person name="Mraz A."/>
            <person name="Stam W.T."/>
            <person name="Tice H."/>
            <person name="Bornberg-Bauer E."/>
            <person name="Green P.J."/>
            <person name="Pearson G.A."/>
            <person name="Procaccini G."/>
            <person name="Duarte C.M."/>
            <person name="Schmutz J."/>
            <person name="Reusch T.B.H."/>
            <person name="Van de Peer Y."/>
        </authorList>
    </citation>
    <scope>NUCLEOTIDE SEQUENCE [LARGE SCALE GENOMIC DNA]</scope>
    <source>
        <strain evidence="7">cv. Finnish</strain>
    </source>
</reference>
<feature type="binding site" evidence="5">
    <location>
        <position position="537"/>
    </location>
    <ligand>
        <name>Fe cation</name>
        <dbReference type="ChEBI" id="CHEBI:24875"/>
        <note>catalytic</note>
    </ligand>
</feature>
<comment type="cofactor">
    <cofactor evidence="5">
        <name>Fe(2+)</name>
        <dbReference type="ChEBI" id="CHEBI:29033"/>
    </cofactor>
    <text evidence="5">Binds 1 Fe(2+) ion per subunit.</text>
</comment>
<organism evidence="6 7">
    <name type="scientific">Zostera marina</name>
    <name type="common">Eelgrass</name>
    <dbReference type="NCBI Taxonomy" id="29655"/>
    <lineage>
        <taxon>Eukaryota</taxon>
        <taxon>Viridiplantae</taxon>
        <taxon>Streptophyta</taxon>
        <taxon>Embryophyta</taxon>
        <taxon>Tracheophyta</taxon>
        <taxon>Spermatophyta</taxon>
        <taxon>Magnoliopsida</taxon>
        <taxon>Liliopsida</taxon>
        <taxon>Zosteraceae</taxon>
        <taxon>Zostera</taxon>
    </lineage>
</organism>
<keyword evidence="3 6" id="KW-0223">Dioxygenase</keyword>
<dbReference type="GO" id="GO:0009570">
    <property type="term" value="C:chloroplast stroma"/>
    <property type="evidence" value="ECO:0000318"/>
    <property type="project" value="GO_Central"/>
</dbReference>
<feature type="binding site" evidence="5">
    <location>
        <position position="250"/>
    </location>
    <ligand>
        <name>Fe cation</name>
        <dbReference type="ChEBI" id="CHEBI:24875"/>
        <note>catalytic</note>
    </ligand>
</feature>
<dbReference type="OMA" id="NPYTHHP"/>
<keyword evidence="4 5" id="KW-0408">Iron</keyword>
<dbReference type="PANTHER" id="PTHR10543">
    <property type="entry name" value="BETA-CAROTENE DIOXYGENASE"/>
    <property type="match status" value="1"/>
</dbReference>
<dbReference type="STRING" id="29655.A0A0K9NMH2"/>
<comment type="caution">
    <text evidence="6">The sequence shown here is derived from an EMBL/GenBank/DDBJ whole genome shotgun (WGS) entry which is preliminary data.</text>
</comment>
<name>A0A0K9NMH2_ZOSMR</name>
<dbReference type="OrthoDB" id="1069523at2759"/>
<dbReference type="GO" id="GO:0010436">
    <property type="term" value="F:carotenoid dioxygenase activity"/>
    <property type="evidence" value="ECO:0000318"/>
    <property type="project" value="GO_Central"/>
</dbReference>
<protein>
    <submittedName>
        <fullName evidence="6">Nine-cis-epoxycarotenoid dioxygenase 4</fullName>
    </submittedName>
</protein>
<dbReference type="Proteomes" id="UP000036987">
    <property type="component" value="Unassembled WGS sequence"/>
</dbReference>
<feature type="binding site" evidence="5">
    <location>
        <position position="300"/>
    </location>
    <ligand>
        <name>Fe cation</name>
        <dbReference type="ChEBI" id="CHEBI:24875"/>
        <note>catalytic</note>
    </ligand>
</feature>
<evidence type="ECO:0000256" key="1">
    <source>
        <dbReference type="ARBA" id="ARBA00006787"/>
    </source>
</evidence>
<dbReference type="PANTHER" id="PTHR10543:SF101">
    <property type="entry name" value="9-CIS-EPOXYCAROTENOID DIOXYGENASE NCED6, CHLOROPLASTIC"/>
    <property type="match status" value="1"/>
</dbReference>
<keyword evidence="2 5" id="KW-0479">Metal-binding</keyword>
<keyword evidence="7" id="KW-1185">Reference proteome</keyword>
<dbReference type="GO" id="GO:0046872">
    <property type="term" value="F:metal ion binding"/>
    <property type="evidence" value="ECO:0007669"/>
    <property type="project" value="UniProtKB-KW"/>
</dbReference>
<dbReference type="EMBL" id="LFYR01001997">
    <property type="protein sequence ID" value="KMZ57956.1"/>
    <property type="molecule type" value="Genomic_DNA"/>
</dbReference>
<dbReference type="Pfam" id="PF03055">
    <property type="entry name" value="RPE65"/>
    <property type="match status" value="1"/>
</dbReference>
<evidence type="ECO:0000256" key="4">
    <source>
        <dbReference type="ARBA" id="ARBA00023004"/>
    </source>
</evidence>
<dbReference type="AlphaFoldDB" id="A0A0K9NMH2"/>
<sequence>MSKNLVLNCSTCQFSNSTKKPLQLYSHHRLRNPSLFNRLAVRVLDFVERNVVLRLEKQKSPLPRMVDPAVQLSGNFSPTDECPVQTDAAVVVSGEIPDDLLGGVYLRNGANPMFEPTAGHHLFDGDGMVHAVSFTQKHVASFCSRFTRTSRLMQEVELGRAVFPKPMSDLHGHFGIVRLALFYLRVALGVIHAGNGIGVSNAGLVYFNGRLLAMSEDDLPYHIRLSDGGDLSTVGRFDFDHQLRSSMIAHPKLDPRTRELFGLTYDVIKKPYLRSFRVDPITGAKSPDVSISIQQPTMMHDFAITEKYIVVPDQKVVFDLRRMLIGESPVHCEKKKTSRFGLLHKYDVDESRMKWFDVPDCYFFHLWNAWEEEEEGNPTVVIIASCMAPADAMFTDDQPMNCILSELRLNLNTGESTRKTIVENLNLEAGQVNKTKLGSKTRYVYLAIAEPWPRCSGFAKVDLETGEVRRFIYGEGRFGGEPTFVPAEDGEREDDGFVMSFVHDEVVGESNLLIVNGSSMTEEASVRLPTRVPYGFHGIFVTKTELKRQQIIDD</sequence>
<evidence type="ECO:0000313" key="6">
    <source>
        <dbReference type="EMBL" id="KMZ57956.1"/>
    </source>
</evidence>
<evidence type="ECO:0000256" key="2">
    <source>
        <dbReference type="ARBA" id="ARBA00022723"/>
    </source>
</evidence>
<evidence type="ECO:0000256" key="3">
    <source>
        <dbReference type="ARBA" id="ARBA00022964"/>
    </source>
</evidence>